<proteinExistence type="predicted"/>
<dbReference type="GO" id="GO:0002143">
    <property type="term" value="P:tRNA wobble position uridine thiolation"/>
    <property type="evidence" value="ECO:0007669"/>
    <property type="project" value="TreeGrafter"/>
</dbReference>
<reference evidence="3" key="2">
    <citation type="journal article" date="2020" name="mSystems">
        <title>Genome- and Community-Level Interaction Insights into Carbon Utilization and Element Cycling Functions of Hydrothermarchaeota in Hydrothermal Sediment.</title>
        <authorList>
            <person name="Zhou Z."/>
            <person name="Liu Y."/>
            <person name="Xu W."/>
            <person name="Pan J."/>
            <person name="Luo Z.H."/>
            <person name="Li M."/>
        </authorList>
    </citation>
    <scope>NUCLEOTIDE SEQUENCE [LARGE SCALE GENOMIC DNA]</scope>
    <source>
        <strain evidence="3">SpSt-1261</strain>
    </source>
</reference>
<feature type="domain" description="2-thiouridine synthetase TtuA-like N-terminal LIM" evidence="2">
    <location>
        <begin position="2"/>
        <end position="27"/>
    </location>
</feature>
<dbReference type="EMBL" id="PNIM01000014">
    <property type="protein sequence ID" value="PMB75466.1"/>
    <property type="molecule type" value="Genomic_DNA"/>
</dbReference>
<evidence type="ECO:0000313" key="4">
    <source>
        <dbReference type="EMBL" id="MBE9391460.1"/>
    </source>
</evidence>
<dbReference type="Gene3D" id="3.40.50.620">
    <property type="entry name" value="HUPs"/>
    <property type="match status" value="1"/>
</dbReference>
<organism evidence="5 6">
    <name type="scientific">Fervidicoccus fontis</name>
    <dbReference type="NCBI Taxonomy" id="683846"/>
    <lineage>
        <taxon>Archaea</taxon>
        <taxon>Thermoproteota</taxon>
        <taxon>Thermoprotei</taxon>
        <taxon>Fervidicoccales</taxon>
        <taxon>Fervidicoccaceae</taxon>
        <taxon>Fervidicoccus</taxon>
    </lineage>
</organism>
<dbReference type="InterPro" id="IPR014729">
    <property type="entry name" value="Rossmann-like_a/b/a_fold"/>
</dbReference>
<dbReference type="GO" id="GO:0016740">
    <property type="term" value="F:transferase activity"/>
    <property type="evidence" value="ECO:0007669"/>
    <property type="project" value="UniProtKB-KW"/>
</dbReference>
<protein>
    <recommendedName>
        <fullName evidence="2">2-thiouridine synthetase TtuA-like N-terminal LIM domain-containing protein</fullName>
    </recommendedName>
</protein>
<dbReference type="EMBL" id="DSFH01000028">
    <property type="protein sequence ID" value="HEW63766.1"/>
    <property type="molecule type" value="Genomic_DNA"/>
</dbReference>
<sequence>MKCTKCGKKEAIFKVPYTNYFLCADCYSTYFYKRLKRNLSRSNVLSYGGKLSVFVPRSFTAEGLVLIKILRQIERKYNNKLTVIFESSPIVRKSLSVLGKLPSEVFYSLEIVDDEEKDISHEGMLGRLRVVRGMLSLLDKNITGNAIVLPLCQDVLILLELSSILGSIVEGINEGVLVISSSNGTNFINAFSGISCYETSFMAYYNFPEIYEFQIRNLNYEKNIYEKYTERILTDASRMQSGEVIFSVNKSLSWLYKERGSMLKKCKYCGGTSSSEVCRFCKTYLDMYISEKNTPPFKLISLE</sequence>
<dbReference type="EMBL" id="JADEZV010000003">
    <property type="protein sequence ID" value="MBE9391460.1"/>
    <property type="molecule type" value="Genomic_DNA"/>
</dbReference>
<evidence type="ECO:0000259" key="2">
    <source>
        <dbReference type="Pfam" id="PF22082"/>
    </source>
</evidence>
<name>A0A2J6N7N2_9CREN</name>
<evidence type="ECO:0000313" key="5">
    <source>
        <dbReference type="EMBL" id="PMB75466.1"/>
    </source>
</evidence>
<dbReference type="InterPro" id="IPR054306">
    <property type="entry name" value="TtuA-like_LIM_N"/>
</dbReference>
<dbReference type="Proteomes" id="UP000886076">
    <property type="component" value="Unassembled WGS sequence"/>
</dbReference>
<gene>
    <name evidence="5" type="ORF">C0188_03035</name>
    <name evidence="3" type="ORF">ENO39_01725</name>
    <name evidence="4" type="ORF">IOK49_05165</name>
</gene>
<dbReference type="Proteomes" id="UP000652307">
    <property type="component" value="Unassembled WGS sequence"/>
</dbReference>
<dbReference type="Pfam" id="PF22082">
    <property type="entry name" value="TtuA_LIM_N"/>
    <property type="match status" value="1"/>
</dbReference>
<evidence type="ECO:0000313" key="6">
    <source>
        <dbReference type="Proteomes" id="UP000237153"/>
    </source>
</evidence>
<dbReference type="Proteomes" id="UP000237153">
    <property type="component" value="Unassembled WGS sequence"/>
</dbReference>
<dbReference type="PANTHER" id="PTHR11807:SF12">
    <property type="entry name" value="CYTOPLASMIC TRNA 2-THIOLATION PROTEIN 1"/>
    <property type="match status" value="1"/>
</dbReference>
<reference evidence="5 6" key="1">
    <citation type="submission" date="2018-01" db="EMBL/GenBank/DDBJ databases">
        <title>Metagenomic assembled genomes from two thermal pools in the Uzon Caldera, Kamchatka, Russia.</title>
        <authorList>
            <person name="Wilkins L."/>
            <person name="Ettinger C."/>
        </authorList>
    </citation>
    <scope>NUCLEOTIDE SEQUENCE [LARGE SCALE GENOMIC DNA]</scope>
    <source>
        <strain evidence="5">ZAV-06</strain>
    </source>
</reference>
<dbReference type="AlphaFoldDB" id="A0A2J6N7N2"/>
<dbReference type="PANTHER" id="PTHR11807">
    <property type="entry name" value="ATPASES OF THE PP SUPERFAMILY-RELATED"/>
    <property type="match status" value="1"/>
</dbReference>
<dbReference type="GO" id="GO:0002144">
    <property type="term" value="C:cytosolic tRNA wobble base thiouridylase complex"/>
    <property type="evidence" value="ECO:0007669"/>
    <property type="project" value="TreeGrafter"/>
</dbReference>
<accession>A0A2J6N7N2</accession>
<evidence type="ECO:0000313" key="3">
    <source>
        <dbReference type="EMBL" id="HEW63766.1"/>
    </source>
</evidence>
<dbReference type="RefSeq" id="WP_193803850.1">
    <property type="nucleotide sequence ID" value="NZ_DSFH01000028.1"/>
</dbReference>
<dbReference type="GO" id="GO:0000049">
    <property type="term" value="F:tRNA binding"/>
    <property type="evidence" value="ECO:0007669"/>
    <property type="project" value="TreeGrafter"/>
</dbReference>
<reference evidence="4" key="3">
    <citation type="submission" date="2020-10" db="EMBL/GenBank/DDBJ databases">
        <title>Fervidococcus fontis strain 3639Fd - the first crenarchaeon capable of growth on lipids.</title>
        <authorList>
            <person name="Kochetkova T.V."/>
            <person name="Elcheninov A.G."/>
            <person name="Toschakov S.V."/>
            <person name="Kublanov I.V."/>
        </authorList>
    </citation>
    <scope>NUCLEOTIDE SEQUENCE</scope>
    <source>
        <strain evidence="4">3639Fd</strain>
    </source>
</reference>
<evidence type="ECO:0000256" key="1">
    <source>
        <dbReference type="ARBA" id="ARBA00022679"/>
    </source>
</evidence>
<comment type="caution">
    <text evidence="5">The sequence shown here is derived from an EMBL/GenBank/DDBJ whole genome shotgun (WGS) entry which is preliminary data.</text>
</comment>
<keyword evidence="1" id="KW-0808">Transferase</keyword>